<gene>
    <name evidence="2" type="ORF">H9Y05_00300</name>
</gene>
<feature type="transmembrane region" description="Helical" evidence="1">
    <location>
        <begin position="89"/>
        <end position="106"/>
    </location>
</feature>
<feature type="transmembrane region" description="Helical" evidence="1">
    <location>
        <begin position="118"/>
        <end position="136"/>
    </location>
</feature>
<reference evidence="2" key="1">
    <citation type="submission" date="2020-09" db="EMBL/GenBank/DDBJ databases">
        <title>Taishania pollutisoli gen. nov., sp. nov., Isolated from Tetrabromobisphenol A-Contaminated Soil.</title>
        <authorList>
            <person name="Chen Q."/>
        </authorList>
    </citation>
    <scope>NUCLEOTIDE SEQUENCE</scope>
    <source>
        <strain evidence="2">CZZ-1</strain>
    </source>
</reference>
<dbReference type="Proteomes" id="UP000652681">
    <property type="component" value="Unassembled WGS sequence"/>
</dbReference>
<evidence type="ECO:0000313" key="2">
    <source>
        <dbReference type="EMBL" id="MBC9810904.1"/>
    </source>
</evidence>
<dbReference type="RefSeq" id="WP_216713186.1">
    <property type="nucleotide sequence ID" value="NZ_JACVEL010000001.1"/>
</dbReference>
<proteinExistence type="predicted"/>
<comment type="caution">
    <text evidence="2">The sequence shown here is derived from an EMBL/GenBank/DDBJ whole genome shotgun (WGS) entry which is preliminary data.</text>
</comment>
<sequence length="171" mass="20611">MRKQDLIKRLSTYYPMEKLHAFFTFPAMTLYFVYTYAFHEIIFLVYGLLVCIFILIQGQHYWKLKLYSLTNRPFDQKRNIHLFQQAKKINMVLIGCIPVVFILQWYQPGWTFRQNNLFAWSVGMNVFAVLEHINYYHVQLMVDNKADLNYILRNKQLKTASLKKDLVEQKI</sequence>
<evidence type="ECO:0008006" key="4">
    <source>
        <dbReference type="Google" id="ProtNLM"/>
    </source>
</evidence>
<protein>
    <recommendedName>
        <fullName evidence="4">General stress protein</fullName>
    </recommendedName>
</protein>
<dbReference type="AlphaFoldDB" id="A0A8J6PGJ9"/>
<dbReference type="EMBL" id="JACVEL010000001">
    <property type="protein sequence ID" value="MBC9810904.1"/>
    <property type="molecule type" value="Genomic_DNA"/>
</dbReference>
<keyword evidence="3" id="KW-1185">Reference proteome</keyword>
<keyword evidence="1" id="KW-0472">Membrane</keyword>
<name>A0A8J6PGJ9_9FLAO</name>
<keyword evidence="1" id="KW-0812">Transmembrane</keyword>
<keyword evidence="1" id="KW-1133">Transmembrane helix</keyword>
<evidence type="ECO:0000256" key="1">
    <source>
        <dbReference type="SAM" id="Phobius"/>
    </source>
</evidence>
<accession>A0A8J6PGJ9</accession>
<feature type="transmembrane region" description="Helical" evidence="1">
    <location>
        <begin position="21"/>
        <end position="37"/>
    </location>
</feature>
<feature type="transmembrane region" description="Helical" evidence="1">
    <location>
        <begin position="43"/>
        <end position="62"/>
    </location>
</feature>
<organism evidence="2 3">
    <name type="scientific">Taishania pollutisoli</name>
    <dbReference type="NCBI Taxonomy" id="2766479"/>
    <lineage>
        <taxon>Bacteria</taxon>
        <taxon>Pseudomonadati</taxon>
        <taxon>Bacteroidota</taxon>
        <taxon>Flavobacteriia</taxon>
        <taxon>Flavobacteriales</taxon>
        <taxon>Crocinitomicaceae</taxon>
        <taxon>Taishania</taxon>
    </lineage>
</organism>
<evidence type="ECO:0000313" key="3">
    <source>
        <dbReference type="Proteomes" id="UP000652681"/>
    </source>
</evidence>